<evidence type="ECO:0000313" key="2">
    <source>
        <dbReference type="EMBL" id="NII05513.1"/>
    </source>
</evidence>
<organism evidence="2 3">
    <name type="scientific">Luteibacter anthropi</name>
    <dbReference type="NCBI Taxonomy" id="564369"/>
    <lineage>
        <taxon>Bacteria</taxon>
        <taxon>Pseudomonadati</taxon>
        <taxon>Pseudomonadota</taxon>
        <taxon>Gammaproteobacteria</taxon>
        <taxon>Lysobacterales</taxon>
        <taxon>Rhodanobacteraceae</taxon>
        <taxon>Luteibacter</taxon>
    </lineage>
</organism>
<accession>A0A7X5U873</accession>
<sequence>MTTDTPMEDYNRMLIEQITSRAQQGFQANLTVPHYAVVHTGEDRILTIVPASSLPDDQAPAFGPRPFADCIQYVNRKLVVDPGKPRHPLLETREENSHSARSR</sequence>
<evidence type="ECO:0000256" key="1">
    <source>
        <dbReference type="SAM" id="MobiDB-lite"/>
    </source>
</evidence>
<dbReference type="EMBL" id="JAARLZ010000002">
    <property type="protein sequence ID" value="NII05513.1"/>
    <property type="molecule type" value="Genomic_DNA"/>
</dbReference>
<gene>
    <name evidence="2" type="ORF">HBF25_03805</name>
</gene>
<proteinExistence type="predicted"/>
<dbReference type="Proteomes" id="UP000490980">
    <property type="component" value="Unassembled WGS sequence"/>
</dbReference>
<name>A0A7X5U873_9GAMM</name>
<comment type="caution">
    <text evidence="2">The sequence shown here is derived from an EMBL/GenBank/DDBJ whole genome shotgun (WGS) entry which is preliminary data.</text>
</comment>
<keyword evidence="3" id="KW-1185">Reference proteome</keyword>
<reference evidence="2 3" key="1">
    <citation type="submission" date="2020-03" db="EMBL/GenBank/DDBJ databases">
        <authorList>
            <person name="Lai Q."/>
        </authorList>
    </citation>
    <scope>NUCLEOTIDE SEQUENCE [LARGE SCALE GENOMIC DNA]</scope>
    <source>
        <strain evidence="2 3">CCUG 25036</strain>
    </source>
</reference>
<protein>
    <submittedName>
        <fullName evidence="2">Uncharacterized protein</fullName>
    </submittedName>
</protein>
<feature type="region of interest" description="Disordered" evidence="1">
    <location>
        <begin position="81"/>
        <end position="103"/>
    </location>
</feature>
<dbReference type="AlphaFoldDB" id="A0A7X5U873"/>
<evidence type="ECO:0000313" key="3">
    <source>
        <dbReference type="Proteomes" id="UP000490980"/>
    </source>
</evidence>
<dbReference type="RefSeq" id="WP_166946615.1">
    <property type="nucleotide sequence ID" value="NZ_JAARLZ010000002.1"/>
</dbReference>
<feature type="compositionally biased region" description="Basic and acidic residues" evidence="1">
    <location>
        <begin position="88"/>
        <end position="103"/>
    </location>
</feature>